<reference evidence="2 3" key="1">
    <citation type="submission" date="2020-12" db="EMBL/GenBank/DDBJ databases">
        <title>Concerted genomic and epigenomic changes stabilize Arabidopsis allopolyploids.</title>
        <authorList>
            <person name="Chen Z."/>
        </authorList>
    </citation>
    <scope>NUCLEOTIDE SEQUENCE [LARGE SCALE GENOMIC DNA]</scope>
    <source>
        <strain evidence="2">As9502</strain>
        <tissue evidence="2">Leaf</tissue>
    </source>
</reference>
<dbReference type="InterPro" id="IPR026960">
    <property type="entry name" value="RVT-Znf"/>
</dbReference>
<dbReference type="PANTHER" id="PTHR33116:SF84">
    <property type="entry name" value="RNA-DIRECTED DNA POLYMERASE"/>
    <property type="match status" value="1"/>
</dbReference>
<name>A0A8T2AFZ0_ARASU</name>
<evidence type="ECO:0000259" key="1">
    <source>
        <dbReference type="Pfam" id="PF13966"/>
    </source>
</evidence>
<keyword evidence="2" id="KW-0548">Nucleotidyltransferase</keyword>
<dbReference type="PANTHER" id="PTHR33116">
    <property type="entry name" value="REVERSE TRANSCRIPTASE ZINC-BINDING DOMAIN-CONTAINING PROTEIN-RELATED-RELATED"/>
    <property type="match status" value="1"/>
</dbReference>
<keyword evidence="2" id="KW-0695">RNA-directed DNA polymerase</keyword>
<accession>A0A8T2AFZ0</accession>
<dbReference type="Proteomes" id="UP000694251">
    <property type="component" value="Chromosome 9"/>
</dbReference>
<sequence length="298" mass="34497">MWKKILKYRDKAKPLHRMEIRSGLGTSFWHDTWCSIGRLVDKLGPRGSIDMGIPSTSTVAAALLSHRRRRHRTNILNQIEDEMDALRLRSSNTGNDVSLWKRITGSFKSKFNSQQTWHAIRQTNPICDWYKGVWFQHSTPKYSFIAWIAIRNRLATGDRLVKWNGAANGSCVFCQADVETRDHLFFSCPYSTQVWSALTREMLGLQFSTRWESLIPLITSSNSPHLHHFVLKYVFQLSIHSLWRERNGRRHGESPTPASTFSKLIDKNMRNRLSSLALKGSTAFEGGLRYWFSTHTRN</sequence>
<protein>
    <submittedName>
        <fullName evidence="2">Reverse transcriptase zinc-binding domain</fullName>
    </submittedName>
</protein>
<keyword evidence="2" id="KW-0808">Transferase</keyword>
<proteinExistence type="predicted"/>
<comment type="caution">
    <text evidence="2">The sequence shown here is derived from an EMBL/GenBank/DDBJ whole genome shotgun (WGS) entry which is preliminary data.</text>
</comment>
<evidence type="ECO:0000313" key="3">
    <source>
        <dbReference type="Proteomes" id="UP000694251"/>
    </source>
</evidence>
<dbReference type="Pfam" id="PF13966">
    <property type="entry name" value="zf-RVT"/>
    <property type="match status" value="1"/>
</dbReference>
<keyword evidence="3" id="KW-1185">Reference proteome</keyword>
<gene>
    <name evidence="2" type="ORF">ISN44_As09g009900</name>
</gene>
<evidence type="ECO:0000313" key="2">
    <source>
        <dbReference type="EMBL" id="KAG7572633.1"/>
    </source>
</evidence>
<dbReference type="EMBL" id="JAEFBJ010000009">
    <property type="protein sequence ID" value="KAG7572633.1"/>
    <property type="molecule type" value="Genomic_DNA"/>
</dbReference>
<feature type="domain" description="Reverse transcriptase zinc-binding" evidence="1">
    <location>
        <begin position="111"/>
        <end position="195"/>
    </location>
</feature>
<dbReference type="OrthoDB" id="1094856at2759"/>
<organism evidence="2 3">
    <name type="scientific">Arabidopsis suecica</name>
    <name type="common">Swedish thale-cress</name>
    <name type="synonym">Cardaminopsis suecica</name>
    <dbReference type="NCBI Taxonomy" id="45249"/>
    <lineage>
        <taxon>Eukaryota</taxon>
        <taxon>Viridiplantae</taxon>
        <taxon>Streptophyta</taxon>
        <taxon>Embryophyta</taxon>
        <taxon>Tracheophyta</taxon>
        <taxon>Spermatophyta</taxon>
        <taxon>Magnoliopsida</taxon>
        <taxon>eudicotyledons</taxon>
        <taxon>Gunneridae</taxon>
        <taxon>Pentapetalae</taxon>
        <taxon>rosids</taxon>
        <taxon>malvids</taxon>
        <taxon>Brassicales</taxon>
        <taxon>Brassicaceae</taxon>
        <taxon>Camelineae</taxon>
        <taxon>Arabidopsis</taxon>
    </lineage>
</organism>
<dbReference type="GO" id="GO:0003964">
    <property type="term" value="F:RNA-directed DNA polymerase activity"/>
    <property type="evidence" value="ECO:0007669"/>
    <property type="project" value="UniProtKB-KW"/>
</dbReference>
<dbReference type="AlphaFoldDB" id="A0A8T2AFZ0"/>